<dbReference type="EMBL" id="MHLY01000007">
    <property type="protein sequence ID" value="OGZ18828.1"/>
    <property type="molecule type" value="Genomic_DNA"/>
</dbReference>
<evidence type="ECO:0000313" key="4">
    <source>
        <dbReference type="EMBL" id="OGZ18828.1"/>
    </source>
</evidence>
<dbReference type="PROSITE" id="PS51465">
    <property type="entry name" value="KAZAL_2"/>
    <property type="match status" value="1"/>
</dbReference>
<evidence type="ECO:0000259" key="3">
    <source>
        <dbReference type="PROSITE" id="PS51465"/>
    </source>
</evidence>
<gene>
    <name evidence="4" type="ORF">A2175_00950</name>
</gene>
<dbReference type="Pfam" id="PF00050">
    <property type="entry name" value="Kazal_1"/>
    <property type="match status" value="1"/>
</dbReference>
<feature type="signal peptide" evidence="2">
    <location>
        <begin position="1"/>
        <end position="24"/>
    </location>
</feature>
<feature type="domain" description="Kazal-like" evidence="3">
    <location>
        <begin position="236"/>
        <end position="273"/>
    </location>
</feature>
<proteinExistence type="predicted"/>
<evidence type="ECO:0000313" key="5">
    <source>
        <dbReference type="Proteomes" id="UP000176755"/>
    </source>
</evidence>
<dbReference type="CDD" id="cd00104">
    <property type="entry name" value="KAZAL_FS"/>
    <property type="match status" value="1"/>
</dbReference>
<dbReference type="AlphaFoldDB" id="A0A1G2E0Z1"/>
<dbReference type="SMART" id="SM00280">
    <property type="entry name" value="KAZAL"/>
    <property type="match status" value="1"/>
</dbReference>
<reference evidence="4 5" key="1">
    <citation type="journal article" date="2016" name="Nat. Commun.">
        <title>Thousands of microbial genomes shed light on interconnected biogeochemical processes in an aquifer system.</title>
        <authorList>
            <person name="Anantharaman K."/>
            <person name="Brown C.T."/>
            <person name="Hug L.A."/>
            <person name="Sharon I."/>
            <person name="Castelle C.J."/>
            <person name="Probst A.J."/>
            <person name="Thomas B.C."/>
            <person name="Singh A."/>
            <person name="Wilkins M.J."/>
            <person name="Karaoz U."/>
            <person name="Brodie E.L."/>
            <person name="Williams K.H."/>
            <person name="Hubbard S.S."/>
            <person name="Banfield J.F."/>
        </authorList>
    </citation>
    <scope>NUCLEOTIDE SEQUENCE [LARGE SCALE GENOMIC DNA]</scope>
</reference>
<accession>A0A1G2E0Z1</accession>
<feature type="coiled-coil region" evidence="1">
    <location>
        <begin position="95"/>
        <end position="129"/>
    </location>
</feature>
<evidence type="ECO:0000256" key="1">
    <source>
        <dbReference type="SAM" id="Coils"/>
    </source>
</evidence>
<sequence>MLKTKLSIVFAVLSLVFFAGIVSAQENGDVTGTANEEITAQNLDVSEPTLLPGSPFYFLKEWARNIQSTLTFNPVAKANLKEKFSNEKIMELKKLIEQNQNRERIENAIKNYGGEIDDLKNVADKIKEKAAENPEVGKFLDKFVQHQTLHQEILEKLETKVSTTTFEKIEAVRERHLEKFGEVMNKLEENKEQLQERLEKNLEEIGTSTAETIIQIRDRVMEKIQERSATTSAIHACLTTWEPVCGTDGKTYSNACFAKLAGVEVASQGACTETATTNTFEQKIQQLLKNKVGN</sequence>
<keyword evidence="1" id="KW-0175">Coiled coil</keyword>
<comment type="caution">
    <text evidence="4">The sequence shown here is derived from an EMBL/GenBank/DDBJ whole genome shotgun (WGS) entry which is preliminary data.</text>
</comment>
<dbReference type="InterPro" id="IPR002350">
    <property type="entry name" value="Kazal_dom"/>
</dbReference>
<feature type="coiled-coil region" evidence="1">
    <location>
        <begin position="177"/>
        <end position="211"/>
    </location>
</feature>
<dbReference type="Proteomes" id="UP000176755">
    <property type="component" value="Unassembled WGS sequence"/>
</dbReference>
<feature type="chain" id="PRO_5009582670" description="Kazal-like domain-containing protein" evidence="2">
    <location>
        <begin position="25"/>
        <end position="294"/>
    </location>
</feature>
<dbReference type="SUPFAM" id="SSF100895">
    <property type="entry name" value="Kazal-type serine protease inhibitors"/>
    <property type="match status" value="1"/>
</dbReference>
<name>A0A1G2E0Z1_9BACT</name>
<dbReference type="Gene3D" id="3.30.60.30">
    <property type="match status" value="1"/>
</dbReference>
<dbReference type="STRING" id="1801663.A2175_00950"/>
<protein>
    <recommendedName>
        <fullName evidence="3">Kazal-like domain-containing protein</fullName>
    </recommendedName>
</protein>
<organism evidence="4 5">
    <name type="scientific">Candidatus Nealsonbacteria bacterium RBG_13_42_11</name>
    <dbReference type="NCBI Taxonomy" id="1801663"/>
    <lineage>
        <taxon>Bacteria</taxon>
        <taxon>Candidatus Nealsoniibacteriota</taxon>
    </lineage>
</organism>
<evidence type="ECO:0000256" key="2">
    <source>
        <dbReference type="SAM" id="SignalP"/>
    </source>
</evidence>
<keyword evidence="2" id="KW-0732">Signal</keyword>
<dbReference type="Pfam" id="PF18915">
    <property type="entry name" value="DUF5667"/>
    <property type="match status" value="1"/>
</dbReference>
<dbReference type="InterPro" id="IPR036058">
    <property type="entry name" value="Kazal_dom_sf"/>
</dbReference>
<dbReference type="Gene3D" id="1.20.120.20">
    <property type="entry name" value="Apolipoprotein"/>
    <property type="match status" value="1"/>
</dbReference>
<dbReference type="InterPro" id="IPR043725">
    <property type="entry name" value="DUF5667"/>
</dbReference>